<organism evidence="1 2">
    <name type="scientific">Telluria mixta</name>
    <dbReference type="NCBI Taxonomy" id="34071"/>
    <lineage>
        <taxon>Bacteria</taxon>
        <taxon>Pseudomonadati</taxon>
        <taxon>Pseudomonadota</taxon>
        <taxon>Betaproteobacteria</taxon>
        <taxon>Burkholderiales</taxon>
        <taxon>Oxalobacteraceae</taxon>
        <taxon>Telluria group</taxon>
        <taxon>Telluria</taxon>
    </lineage>
</organism>
<comment type="caution">
    <text evidence="1">The sequence shown here is derived from an EMBL/GenBank/DDBJ whole genome shotgun (WGS) entry which is preliminary data.</text>
</comment>
<evidence type="ECO:0000313" key="1">
    <source>
        <dbReference type="EMBL" id="MCS0633722.1"/>
    </source>
</evidence>
<reference evidence="1" key="1">
    <citation type="submission" date="2022-08" db="EMBL/GenBank/DDBJ databases">
        <title>Reclassification of Massilia species as members of the genera Telluria, Duganella, Pseudoduganella, Mokoshia gen. nov. and Zemynaea gen. nov. using orthogonal and non-orthogonal genome-based approaches.</title>
        <authorList>
            <person name="Bowman J.P."/>
        </authorList>
    </citation>
    <scope>NUCLEOTIDE SEQUENCE</scope>
    <source>
        <strain evidence="1">LMG 11547</strain>
    </source>
</reference>
<protein>
    <submittedName>
        <fullName evidence="1">Uncharacterized protein</fullName>
    </submittedName>
</protein>
<keyword evidence="2" id="KW-1185">Reference proteome</keyword>
<name>A0ABT2C9A2_9BURK</name>
<proteinExistence type="predicted"/>
<sequence length="47" mass="5194">MNATTTISTSSRPAAETKFGRLFRAFCQEARRAIELVGASYRYGPPL</sequence>
<gene>
    <name evidence="1" type="ORF">NX786_30725</name>
</gene>
<accession>A0ABT2C9A2</accession>
<evidence type="ECO:0000313" key="2">
    <source>
        <dbReference type="Proteomes" id="UP001165263"/>
    </source>
</evidence>
<dbReference type="Proteomes" id="UP001165263">
    <property type="component" value="Unassembled WGS sequence"/>
</dbReference>
<dbReference type="RefSeq" id="WP_259452674.1">
    <property type="nucleotide sequence ID" value="NZ_CP119520.1"/>
</dbReference>
<dbReference type="EMBL" id="JANUHC010000017">
    <property type="protein sequence ID" value="MCS0633722.1"/>
    <property type="molecule type" value="Genomic_DNA"/>
</dbReference>